<name>A0A0F9HAZ1_9ZZZZ</name>
<dbReference type="EMBL" id="LAZR01015597">
    <property type="protein sequence ID" value="KKM08220.1"/>
    <property type="molecule type" value="Genomic_DNA"/>
</dbReference>
<accession>A0A0F9HAZ1</accession>
<dbReference type="AlphaFoldDB" id="A0A0F9HAZ1"/>
<organism evidence="1">
    <name type="scientific">marine sediment metagenome</name>
    <dbReference type="NCBI Taxonomy" id="412755"/>
    <lineage>
        <taxon>unclassified sequences</taxon>
        <taxon>metagenomes</taxon>
        <taxon>ecological metagenomes</taxon>
    </lineage>
</organism>
<comment type="caution">
    <text evidence="1">The sequence shown here is derived from an EMBL/GenBank/DDBJ whole genome shotgun (WGS) entry which is preliminary data.</text>
</comment>
<protein>
    <submittedName>
        <fullName evidence="1">Uncharacterized protein</fullName>
    </submittedName>
</protein>
<sequence>MVTEMLRLVRRDALPEDSTYLDDGCNIAPSCLACPMVRCRYDFPQGLETIRDQTRVNRTMQLRDLGYLNGEIADMMQSSVRSVYRRLATARQQSADARLYEVRENRGIVVLIGDSNYGRAYSRT</sequence>
<gene>
    <name evidence="1" type="ORF">LCGC14_1726060</name>
</gene>
<proteinExistence type="predicted"/>
<evidence type="ECO:0000313" key="1">
    <source>
        <dbReference type="EMBL" id="KKM08220.1"/>
    </source>
</evidence>
<reference evidence="1" key="1">
    <citation type="journal article" date="2015" name="Nature">
        <title>Complex archaea that bridge the gap between prokaryotes and eukaryotes.</title>
        <authorList>
            <person name="Spang A."/>
            <person name="Saw J.H."/>
            <person name="Jorgensen S.L."/>
            <person name="Zaremba-Niedzwiedzka K."/>
            <person name="Martijn J."/>
            <person name="Lind A.E."/>
            <person name="van Eijk R."/>
            <person name="Schleper C."/>
            <person name="Guy L."/>
            <person name="Ettema T.J."/>
        </authorList>
    </citation>
    <scope>NUCLEOTIDE SEQUENCE</scope>
</reference>